<evidence type="ECO:0000313" key="6">
    <source>
        <dbReference type="EMBL" id="KAF2230725.1"/>
    </source>
</evidence>
<evidence type="ECO:0000256" key="2">
    <source>
        <dbReference type="ARBA" id="ARBA00022801"/>
    </source>
</evidence>
<dbReference type="Gene3D" id="3.40.50.1820">
    <property type="entry name" value="alpha/beta hydrolase"/>
    <property type="match status" value="1"/>
</dbReference>
<dbReference type="Pfam" id="PF00561">
    <property type="entry name" value="Abhydrolase_1"/>
    <property type="match status" value="1"/>
</dbReference>
<keyword evidence="7" id="KW-1185">Reference proteome</keyword>
<keyword evidence="3" id="KW-1133">Transmembrane helix</keyword>
<feature type="domain" description="AB hydrolase-1" evidence="4">
    <location>
        <begin position="129"/>
        <end position="366"/>
    </location>
</feature>
<evidence type="ECO:0000259" key="5">
    <source>
        <dbReference type="Pfam" id="PF08386"/>
    </source>
</evidence>
<proteinExistence type="inferred from homology"/>
<evidence type="ECO:0000313" key="7">
    <source>
        <dbReference type="Proteomes" id="UP000800092"/>
    </source>
</evidence>
<dbReference type="Proteomes" id="UP000800092">
    <property type="component" value="Unassembled WGS sequence"/>
</dbReference>
<dbReference type="EMBL" id="ML991836">
    <property type="protein sequence ID" value="KAF2230725.1"/>
    <property type="molecule type" value="Genomic_DNA"/>
</dbReference>
<accession>A0A6A6GYA1</accession>
<feature type="domain" description="Peptidase S33 tripeptidyl aminopeptidase-like C-terminal" evidence="5">
    <location>
        <begin position="518"/>
        <end position="620"/>
    </location>
</feature>
<dbReference type="InterPro" id="IPR029058">
    <property type="entry name" value="AB_hydrolase_fold"/>
</dbReference>
<evidence type="ECO:0000256" key="3">
    <source>
        <dbReference type="SAM" id="Phobius"/>
    </source>
</evidence>
<reference evidence="6" key="1">
    <citation type="journal article" date="2020" name="Stud. Mycol.">
        <title>101 Dothideomycetes genomes: a test case for predicting lifestyles and emergence of pathogens.</title>
        <authorList>
            <person name="Haridas S."/>
            <person name="Albert R."/>
            <person name="Binder M."/>
            <person name="Bloem J."/>
            <person name="Labutti K."/>
            <person name="Salamov A."/>
            <person name="Andreopoulos B."/>
            <person name="Baker S."/>
            <person name="Barry K."/>
            <person name="Bills G."/>
            <person name="Bluhm B."/>
            <person name="Cannon C."/>
            <person name="Castanera R."/>
            <person name="Culley D."/>
            <person name="Daum C."/>
            <person name="Ezra D."/>
            <person name="Gonzalez J."/>
            <person name="Henrissat B."/>
            <person name="Kuo A."/>
            <person name="Liang C."/>
            <person name="Lipzen A."/>
            <person name="Lutzoni F."/>
            <person name="Magnuson J."/>
            <person name="Mondo S."/>
            <person name="Nolan M."/>
            <person name="Ohm R."/>
            <person name="Pangilinan J."/>
            <person name="Park H.-J."/>
            <person name="Ramirez L."/>
            <person name="Alfaro M."/>
            <person name="Sun H."/>
            <person name="Tritt A."/>
            <person name="Yoshinaga Y."/>
            <person name="Zwiers L.-H."/>
            <person name="Turgeon B."/>
            <person name="Goodwin S."/>
            <person name="Spatafora J."/>
            <person name="Crous P."/>
            <person name="Grigoriev I."/>
        </authorList>
    </citation>
    <scope>NUCLEOTIDE SEQUENCE</scope>
    <source>
        <strain evidence="6">Tuck. ex Michener</strain>
    </source>
</reference>
<keyword evidence="3" id="KW-0472">Membrane</keyword>
<dbReference type="PANTHER" id="PTHR43248:SF25">
    <property type="entry name" value="AB HYDROLASE-1 DOMAIN-CONTAINING PROTEIN-RELATED"/>
    <property type="match status" value="1"/>
</dbReference>
<dbReference type="InterPro" id="IPR000073">
    <property type="entry name" value="AB_hydrolase_1"/>
</dbReference>
<organism evidence="6 7">
    <name type="scientific">Viridothelium virens</name>
    <name type="common">Speckled blister lichen</name>
    <name type="synonym">Trypethelium virens</name>
    <dbReference type="NCBI Taxonomy" id="1048519"/>
    <lineage>
        <taxon>Eukaryota</taxon>
        <taxon>Fungi</taxon>
        <taxon>Dikarya</taxon>
        <taxon>Ascomycota</taxon>
        <taxon>Pezizomycotina</taxon>
        <taxon>Dothideomycetes</taxon>
        <taxon>Dothideomycetes incertae sedis</taxon>
        <taxon>Trypetheliales</taxon>
        <taxon>Trypetheliaceae</taxon>
        <taxon>Viridothelium</taxon>
    </lineage>
</organism>
<dbReference type="InterPro" id="IPR013595">
    <property type="entry name" value="Pept_S33_TAP-like_C"/>
</dbReference>
<dbReference type="InterPro" id="IPR051601">
    <property type="entry name" value="Serine_prot/Carboxylest_S33"/>
</dbReference>
<dbReference type="AlphaFoldDB" id="A0A6A6GYA1"/>
<dbReference type="OrthoDB" id="425534at2759"/>
<dbReference type="SUPFAM" id="SSF53474">
    <property type="entry name" value="alpha/beta-Hydrolases"/>
    <property type="match status" value="1"/>
</dbReference>
<protein>
    <submittedName>
        <fullName evidence="6">Uncharacterized protein</fullName>
    </submittedName>
</protein>
<dbReference type="GO" id="GO:0016787">
    <property type="term" value="F:hydrolase activity"/>
    <property type="evidence" value="ECO:0007669"/>
    <property type="project" value="UniProtKB-KW"/>
</dbReference>
<keyword evidence="3" id="KW-0812">Transmembrane</keyword>
<evidence type="ECO:0000259" key="4">
    <source>
        <dbReference type="Pfam" id="PF00561"/>
    </source>
</evidence>
<evidence type="ECO:0000256" key="1">
    <source>
        <dbReference type="ARBA" id="ARBA00010088"/>
    </source>
</evidence>
<comment type="similarity">
    <text evidence="1">Belongs to the peptidase S33 family.</text>
</comment>
<gene>
    <name evidence="6" type="ORF">EV356DRAFT_579746</name>
</gene>
<feature type="transmembrane region" description="Helical" evidence="3">
    <location>
        <begin position="21"/>
        <end position="44"/>
    </location>
</feature>
<keyword evidence="2" id="KW-0378">Hydrolase</keyword>
<sequence>MKEAQSGPLQTPIRTTSHSHYLLIGVAGILLWELTLSISGVGLAKTLLQGLSSQWPAQTTTVTSSSEFDWSTLSSHEDLQYVPCFEGLQCARLSLPLDWWNGTTSKNISLAVTRLPAKVPVTDQRYGGPVLVNPGGPGGSGVYIVKERGHQLQDLVDYTESPNQTLGNSQAKYFDVLGFDPRGIGASEPNMKCFQGLSTSQTWALRTMSEGVINSSDASLGRLWSMAHAVGASCTANLEDHDIKMYGSTASAARDMLDLVEKHGKWRDLEARKQLRQGSCRAPVPEDFPAQLQHLQYKPGEEKILYWGFSYGSFLGSTFAAMFPSRIKRLALDAVVDAPDYLKQLWTDNLIDTEKVVQSFFETCAAAGPDKCSFTSKGTKPADLKAKLDGLLAKLWHNPLPVTGETPEVVSYSDIKNLMFASLYTPIDSFPYMANLLSDIERGNGTAFAELLRPYHSVSCPSSSTDEIRKVSEPLYNEARLSSVYATPSIACGDGDPQTNMTLQAFDEYWQQLQSLSPSIGAIWSEVRLTCSAWAIRPLYRFTGPYEANTSSPILWIGNTADPVTPLRSAMKMSKGFLGSVVLAQDSPGHSSLAAFSKCTTTFIRQYFQTGSIPPPGTVCQPDELPFGDLSAVGEMDAEVESQVRAHREIRQALQEDGFGFMRKHLHSRTPNVI</sequence>
<name>A0A6A6GYA1_VIRVR</name>
<dbReference type="Pfam" id="PF08386">
    <property type="entry name" value="Abhydrolase_4"/>
    <property type="match status" value="1"/>
</dbReference>
<dbReference type="PANTHER" id="PTHR43248">
    <property type="entry name" value="2-SUCCINYL-6-HYDROXY-2,4-CYCLOHEXADIENE-1-CARBOXYLATE SYNTHASE"/>
    <property type="match status" value="1"/>
</dbReference>